<dbReference type="AlphaFoldDB" id="A0A2U1E1B6"/>
<gene>
    <name evidence="3" type="ORF">C7381_10912</name>
</gene>
<feature type="signal peptide" evidence="1">
    <location>
        <begin position="1"/>
        <end position="21"/>
    </location>
</feature>
<proteinExistence type="predicted"/>
<evidence type="ECO:0000259" key="2">
    <source>
        <dbReference type="Pfam" id="PF07833"/>
    </source>
</evidence>
<dbReference type="Gene3D" id="3.30.457.10">
    <property type="entry name" value="Copper amine oxidase-like, N-terminal domain"/>
    <property type="match status" value="1"/>
</dbReference>
<comment type="caution">
    <text evidence="3">The sequence shown here is derived from an EMBL/GenBank/DDBJ whole genome shotgun (WGS) entry which is preliminary data.</text>
</comment>
<dbReference type="Pfam" id="PF07833">
    <property type="entry name" value="Cu_amine_oxidN1"/>
    <property type="match status" value="1"/>
</dbReference>
<dbReference type="EMBL" id="QEKV01000009">
    <property type="protein sequence ID" value="PVY93747.1"/>
    <property type="molecule type" value="Genomic_DNA"/>
</dbReference>
<reference evidence="3 4" key="1">
    <citation type="submission" date="2018-04" db="EMBL/GenBank/DDBJ databases">
        <title>Genomic Encyclopedia of Type Strains, Phase IV (KMG-IV): sequencing the most valuable type-strain genomes for metagenomic binning, comparative biology and taxonomic classification.</title>
        <authorList>
            <person name="Goeker M."/>
        </authorList>
    </citation>
    <scope>NUCLEOTIDE SEQUENCE [LARGE SCALE GENOMIC DNA]</scope>
    <source>
        <strain evidence="3 4">DSM 20705</strain>
    </source>
</reference>
<keyword evidence="4" id="KW-1185">Reference proteome</keyword>
<accession>A0A2U1E1B6</accession>
<sequence length="299" mass="34409">MKRIISIALACVILFTSLSFAKESEEKPMRYEMKFATVTNVPDGDYEEILVDNEMDKDDMGEKEMFLYVKTKVVDLKTGEFVEDYKFKKGEKIQYFYRADTPMMLSLPARIKPDVIGVNVDGAEFSMDVDYFDKAGHGIANRLDLNLGEEIKAKNFAGEDVKDFLPNEILALYTIATRSIPPIAAPEKIAILKEEKIQDQMTDENKDAKENDKLKVYEKTTDTYYLRKALEGLGAEVNWIRDTKTTEITKADKKVVINNDMKEMRIDDMVIDMTDFKIENKISYISKDDLVKILEYLEI</sequence>
<protein>
    <submittedName>
        <fullName evidence="3">Copper amine oxidase-like protein</fullName>
    </submittedName>
</protein>
<feature type="chain" id="PRO_5015428108" evidence="1">
    <location>
        <begin position="22"/>
        <end position="299"/>
    </location>
</feature>
<dbReference type="InterPro" id="IPR036582">
    <property type="entry name" value="Mao_N_sf"/>
</dbReference>
<evidence type="ECO:0000313" key="4">
    <source>
        <dbReference type="Proteomes" id="UP000245793"/>
    </source>
</evidence>
<name>A0A2U1E1B6_9FIRM</name>
<dbReference type="InterPro" id="IPR012854">
    <property type="entry name" value="Cu_amine_oxidase-like_N"/>
</dbReference>
<keyword evidence="1" id="KW-0732">Signal</keyword>
<evidence type="ECO:0000313" key="3">
    <source>
        <dbReference type="EMBL" id="PVY93747.1"/>
    </source>
</evidence>
<dbReference type="Proteomes" id="UP000245793">
    <property type="component" value="Unassembled WGS sequence"/>
</dbReference>
<dbReference type="RefSeq" id="WP_116480416.1">
    <property type="nucleotide sequence ID" value="NZ_QEKV01000009.1"/>
</dbReference>
<feature type="domain" description="Copper amine oxidase-like N-terminal" evidence="2">
    <location>
        <begin position="226"/>
        <end position="285"/>
    </location>
</feature>
<evidence type="ECO:0000256" key="1">
    <source>
        <dbReference type="SAM" id="SignalP"/>
    </source>
</evidence>
<organism evidence="3 4">
    <name type="scientific">Ezakiella coagulans</name>
    <dbReference type="NCBI Taxonomy" id="46507"/>
    <lineage>
        <taxon>Bacteria</taxon>
        <taxon>Bacillati</taxon>
        <taxon>Bacillota</taxon>
        <taxon>Tissierellia</taxon>
        <taxon>Ezakiella</taxon>
    </lineage>
</organism>